<comment type="subcellular location">
    <subcellularLocation>
        <location evidence="1">Membrane</location>
        <topology evidence="1">Multi-pass membrane protein</topology>
    </subcellularLocation>
</comment>
<dbReference type="EMBL" id="JAIZAY010000003">
    <property type="protein sequence ID" value="KAJ8045082.1"/>
    <property type="molecule type" value="Genomic_DNA"/>
</dbReference>
<keyword evidence="6 8" id="KW-0472">Membrane</keyword>
<feature type="transmembrane region" description="Helical" evidence="8">
    <location>
        <begin position="106"/>
        <end position="132"/>
    </location>
</feature>
<dbReference type="OrthoDB" id="29773at2759"/>
<evidence type="ECO:0000313" key="10">
    <source>
        <dbReference type="Proteomes" id="UP001152320"/>
    </source>
</evidence>
<name>A0A9Q1CGU8_HOLLE</name>
<evidence type="ECO:0000256" key="8">
    <source>
        <dbReference type="SAM" id="Phobius"/>
    </source>
</evidence>
<evidence type="ECO:0000256" key="4">
    <source>
        <dbReference type="ARBA" id="ARBA00022692"/>
    </source>
</evidence>
<dbReference type="Proteomes" id="UP001152320">
    <property type="component" value="Chromosome 3"/>
</dbReference>
<evidence type="ECO:0000256" key="7">
    <source>
        <dbReference type="SAM" id="MobiDB-lite"/>
    </source>
</evidence>
<feature type="transmembrane region" description="Helical" evidence="8">
    <location>
        <begin position="351"/>
        <end position="370"/>
    </location>
</feature>
<comment type="similarity">
    <text evidence="2">Belongs to the CRT-like transporter family.</text>
</comment>
<evidence type="ECO:0000256" key="2">
    <source>
        <dbReference type="ARBA" id="ARBA00006690"/>
    </source>
</evidence>
<protein>
    <submittedName>
        <fullName evidence="9">Solute carrier family 35 member F6</fullName>
    </submittedName>
</protein>
<evidence type="ECO:0000256" key="3">
    <source>
        <dbReference type="ARBA" id="ARBA00022448"/>
    </source>
</evidence>
<dbReference type="GO" id="GO:0016020">
    <property type="term" value="C:membrane"/>
    <property type="evidence" value="ECO:0007669"/>
    <property type="project" value="UniProtKB-SubCell"/>
</dbReference>
<sequence>MALSVYQFALVAGMLITGSINTLSKKAQNDCRVKGIPYNRSNSTSGEEHEFDHPWFQTIIMFLGESFCLIGLIVSRYRERSRHRRNLYLSNIQGDGERIELKQPRIFQFVFLLPTLCDLIGTTLAGIGLLYVTASVWQMLRGSLIIFTGIFSKVFLKRKLRWYHWTGMIVTVMGLLLVGSASIFEDQTSNGVKETILGFVFILAGQASNALQMVVEETFLKNKNYPPLQVVGMEGTFGFIIMAFIVLPILYFIPDESQFSKRYEDTIDALYQIANSPKLLAFCLLYLFSITFYNYCGLAVTKSLTAVHRTLIDACRTIVVWVVDLIIFYAFGGSFGEAFNTTYGLLQIDGFMFLLIGTALYNNLFDLSFLPCLREQSSQRNAENSQAVTQAEEAKHGTDDERAPLLQQEVEIVPQY</sequence>
<comment type="caution">
    <text evidence="9">The sequence shown here is derived from an EMBL/GenBank/DDBJ whole genome shotgun (WGS) entry which is preliminary data.</text>
</comment>
<evidence type="ECO:0000313" key="9">
    <source>
        <dbReference type="EMBL" id="KAJ8045082.1"/>
    </source>
</evidence>
<dbReference type="PANTHER" id="PTHR13146">
    <property type="match status" value="1"/>
</dbReference>
<dbReference type="SUPFAM" id="SSF103481">
    <property type="entry name" value="Multidrug resistance efflux transporter EmrE"/>
    <property type="match status" value="1"/>
</dbReference>
<feature type="transmembrane region" description="Helical" evidence="8">
    <location>
        <begin position="196"/>
        <end position="215"/>
    </location>
</feature>
<proteinExistence type="inferred from homology"/>
<feature type="transmembrane region" description="Helical" evidence="8">
    <location>
        <begin position="310"/>
        <end position="331"/>
    </location>
</feature>
<dbReference type="InterPro" id="IPR037185">
    <property type="entry name" value="EmrE-like"/>
</dbReference>
<dbReference type="Pfam" id="PF08627">
    <property type="entry name" value="CRT-like"/>
    <property type="match status" value="1"/>
</dbReference>
<feature type="transmembrane region" description="Helical" evidence="8">
    <location>
        <begin position="163"/>
        <end position="184"/>
    </location>
</feature>
<accession>A0A9Q1CGU8</accession>
<feature type="transmembrane region" description="Helical" evidence="8">
    <location>
        <begin position="279"/>
        <end position="298"/>
    </location>
</feature>
<reference evidence="9" key="1">
    <citation type="submission" date="2021-10" db="EMBL/GenBank/DDBJ databases">
        <title>Tropical sea cucumber genome reveals ecological adaptation and Cuvierian tubules defense mechanism.</title>
        <authorList>
            <person name="Chen T."/>
        </authorList>
    </citation>
    <scope>NUCLEOTIDE SEQUENCE</scope>
    <source>
        <strain evidence="9">Nanhai2018</strain>
        <tissue evidence="9">Muscle</tissue>
    </source>
</reference>
<evidence type="ECO:0000256" key="1">
    <source>
        <dbReference type="ARBA" id="ARBA00004141"/>
    </source>
</evidence>
<feature type="transmembrane region" description="Helical" evidence="8">
    <location>
        <begin position="55"/>
        <end position="75"/>
    </location>
</feature>
<keyword evidence="5 8" id="KW-1133">Transmembrane helix</keyword>
<dbReference type="InterPro" id="IPR013936">
    <property type="entry name" value="CRT-like"/>
</dbReference>
<feature type="region of interest" description="Disordered" evidence="7">
    <location>
        <begin position="383"/>
        <end position="405"/>
    </location>
</feature>
<dbReference type="PANTHER" id="PTHR13146:SF8">
    <property type="entry name" value="SOLUTE CARRIER FAMILY 35 MEMBER F6"/>
    <property type="match status" value="1"/>
</dbReference>
<evidence type="ECO:0000256" key="6">
    <source>
        <dbReference type="ARBA" id="ARBA00023136"/>
    </source>
</evidence>
<feature type="compositionally biased region" description="Basic and acidic residues" evidence="7">
    <location>
        <begin position="392"/>
        <end position="403"/>
    </location>
</feature>
<keyword evidence="3" id="KW-0813">Transport</keyword>
<gene>
    <name evidence="9" type="ORF">HOLleu_08013</name>
</gene>
<feature type="transmembrane region" description="Helical" evidence="8">
    <location>
        <begin position="236"/>
        <end position="253"/>
    </location>
</feature>
<organism evidence="9 10">
    <name type="scientific">Holothuria leucospilota</name>
    <name type="common">Black long sea cucumber</name>
    <name type="synonym">Mertensiothuria leucospilota</name>
    <dbReference type="NCBI Taxonomy" id="206669"/>
    <lineage>
        <taxon>Eukaryota</taxon>
        <taxon>Metazoa</taxon>
        <taxon>Echinodermata</taxon>
        <taxon>Eleutherozoa</taxon>
        <taxon>Echinozoa</taxon>
        <taxon>Holothuroidea</taxon>
        <taxon>Aspidochirotacea</taxon>
        <taxon>Aspidochirotida</taxon>
        <taxon>Holothuriidae</taxon>
        <taxon>Holothuria</taxon>
    </lineage>
</organism>
<dbReference type="AlphaFoldDB" id="A0A9Q1CGU8"/>
<evidence type="ECO:0000256" key="5">
    <source>
        <dbReference type="ARBA" id="ARBA00022989"/>
    </source>
</evidence>
<keyword evidence="10" id="KW-1185">Reference proteome</keyword>
<keyword evidence="4 8" id="KW-0812">Transmembrane</keyword>